<evidence type="ECO:0000256" key="1">
    <source>
        <dbReference type="SAM" id="SignalP"/>
    </source>
</evidence>
<dbReference type="AlphaFoldDB" id="A0A6L8LMK2"/>
<reference evidence="2 3" key="1">
    <citation type="submission" date="2020-01" db="EMBL/GenBank/DDBJ databases">
        <authorList>
            <person name="Chen S."/>
        </authorList>
    </citation>
    <scope>NUCLEOTIDE SEQUENCE [LARGE SCALE GENOMIC DNA]</scope>
    <source>
        <strain evidence="2 3">GS-10</strain>
    </source>
</reference>
<feature type="signal peptide" evidence="1">
    <location>
        <begin position="1"/>
        <end position="21"/>
    </location>
</feature>
<evidence type="ECO:0000313" key="3">
    <source>
        <dbReference type="Proteomes" id="UP000479043"/>
    </source>
</evidence>
<keyword evidence="3" id="KW-1185">Reference proteome</keyword>
<proteinExistence type="predicted"/>
<sequence length="183" mass="21148">MMHPVKFLTSLVLILTPQTLAAASPQRDLAAQVEAAGFNDFEDRRHEIRIDHCTMTTFVYEDWDEHPKVLWSSFELNLKDLILPDRQKDGLRVFWLPKFKGDRGAAMLTFEMVKGATARHEMAMRRNPKPPFEPSPREGVDGYVYKESKSFFILHAGLEGPDQGELFINLLEQYRLEYCYPLG</sequence>
<feature type="chain" id="PRO_5026707600" evidence="1">
    <location>
        <begin position="22"/>
        <end position="183"/>
    </location>
</feature>
<keyword evidence="1" id="KW-0732">Signal</keyword>
<organism evidence="2 3">
    <name type="scientific">Thalassovita mangrovi</name>
    <dbReference type="NCBI Taxonomy" id="2692236"/>
    <lineage>
        <taxon>Bacteria</taxon>
        <taxon>Pseudomonadati</taxon>
        <taxon>Pseudomonadota</taxon>
        <taxon>Alphaproteobacteria</taxon>
        <taxon>Rhodobacterales</taxon>
        <taxon>Roseobacteraceae</taxon>
        <taxon>Thalassovita</taxon>
    </lineage>
</organism>
<name>A0A6L8LMK2_9RHOB</name>
<accession>A0A6L8LMK2</accession>
<dbReference type="EMBL" id="WWEN01000002">
    <property type="protein sequence ID" value="MYM54872.1"/>
    <property type="molecule type" value="Genomic_DNA"/>
</dbReference>
<protein>
    <submittedName>
        <fullName evidence="2">Uncharacterized protein</fullName>
    </submittedName>
</protein>
<dbReference type="Proteomes" id="UP000479043">
    <property type="component" value="Unassembled WGS sequence"/>
</dbReference>
<gene>
    <name evidence="2" type="ORF">GR167_06130</name>
</gene>
<comment type="caution">
    <text evidence="2">The sequence shown here is derived from an EMBL/GenBank/DDBJ whole genome shotgun (WGS) entry which is preliminary data.</text>
</comment>
<evidence type="ECO:0000313" key="2">
    <source>
        <dbReference type="EMBL" id="MYM54872.1"/>
    </source>
</evidence>